<dbReference type="Proteomes" id="UP000193560">
    <property type="component" value="Unassembled WGS sequence"/>
</dbReference>
<protein>
    <submittedName>
        <fullName evidence="2">Uncharacterized protein</fullName>
    </submittedName>
</protein>
<keyword evidence="1" id="KW-1133">Transmembrane helix</keyword>
<keyword evidence="1" id="KW-0812">Transmembrane</keyword>
<gene>
    <name evidence="2" type="ORF">BCR42DRAFT_99483</name>
</gene>
<proteinExistence type="predicted"/>
<sequence>MSMSMSSWGWGVGTYYLAVDQFPSSESLRTSFSGFPWRSALCCWMGGRERGGVDALEVESVVVYSLITMMSPTREYIYVNHALVFFSFTLAIFRLCF</sequence>
<reference evidence="2 3" key="1">
    <citation type="submission" date="2016-07" db="EMBL/GenBank/DDBJ databases">
        <title>Pervasive Adenine N6-methylation of Active Genes in Fungi.</title>
        <authorList>
            <consortium name="DOE Joint Genome Institute"/>
            <person name="Mondo S.J."/>
            <person name="Dannebaum R.O."/>
            <person name="Kuo R.C."/>
            <person name="Labutti K."/>
            <person name="Haridas S."/>
            <person name="Kuo A."/>
            <person name="Salamov A."/>
            <person name="Ahrendt S.R."/>
            <person name="Lipzen A."/>
            <person name="Sullivan W."/>
            <person name="Andreopoulos W.B."/>
            <person name="Clum A."/>
            <person name="Lindquist E."/>
            <person name="Daum C."/>
            <person name="Ramamoorthy G.K."/>
            <person name="Gryganskyi A."/>
            <person name="Culley D."/>
            <person name="Magnuson J.K."/>
            <person name="James T.Y."/>
            <person name="O'Malley M.A."/>
            <person name="Stajich J.E."/>
            <person name="Spatafora J.W."/>
            <person name="Visel A."/>
            <person name="Grigoriev I.V."/>
        </authorList>
    </citation>
    <scope>NUCLEOTIDE SEQUENCE [LARGE SCALE GENOMIC DNA]</scope>
    <source>
        <strain evidence="2 3">NRRL 1336</strain>
    </source>
</reference>
<keyword evidence="1" id="KW-0472">Membrane</keyword>
<accession>A0A1X2I9C1</accession>
<evidence type="ECO:0000313" key="2">
    <source>
        <dbReference type="EMBL" id="ORZ12011.1"/>
    </source>
</evidence>
<feature type="transmembrane region" description="Helical" evidence="1">
    <location>
        <begin position="76"/>
        <end position="96"/>
    </location>
</feature>
<evidence type="ECO:0000313" key="3">
    <source>
        <dbReference type="Proteomes" id="UP000193560"/>
    </source>
</evidence>
<organism evidence="2 3">
    <name type="scientific">Absidia repens</name>
    <dbReference type="NCBI Taxonomy" id="90262"/>
    <lineage>
        <taxon>Eukaryota</taxon>
        <taxon>Fungi</taxon>
        <taxon>Fungi incertae sedis</taxon>
        <taxon>Mucoromycota</taxon>
        <taxon>Mucoromycotina</taxon>
        <taxon>Mucoromycetes</taxon>
        <taxon>Mucorales</taxon>
        <taxon>Cunninghamellaceae</taxon>
        <taxon>Absidia</taxon>
    </lineage>
</organism>
<keyword evidence="3" id="KW-1185">Reference proteome</keyword>
<comment type="caution">
    <text evidence="2">The sequence shown here is derived from an EMBL/GenBank/DDBJ whole genome shotgun (WGS) entry which is preliminary data.</text>
</comment>
<name>A0A1X2I9C1_9FUNG</name>
<dbReference type="EMBL" id="MCGE01000020">
    <property type="protein sequence ID" value="ORZ12011.1"/>
    <property type="molecule type" value="Genomic_DNA"/>
</dbReference>
<evidence type="ECO:0000256" key="1">
    <source>
        <dbReference type="SAM" id="Phobius"/>
    </source>
</evidence>
<dbReference type="AlphaFoldDB" id="A0A1X2I9C1"/>